<dbReference type="Proteomes" id="UP001177260">
    <property type="component" value="Unassembled WGS sequence"/>
</dbReference>
<evidence type="ECO:0000313" key="1">
    <source>
        <dbReference type="EMBL" id="KAK1139072.1"/>
    </source>
</evidence>
<dbReference type="EMBL" id="JAOPJF010000118">
    <property type="protein sequence ID" value="KAK1139072.1"/>
    <property type="molecule type" value="Genomic_DNA"/>
</dbReference>
<reference evidence="1 2" key="1">
    <citation type="journal article" date="2023" name="ACS Omega">
        <title>Identification of the Neoaspergillic Acid Biosynthesis Gene Cluster by Establishing an In Vitro CRISPR-Ribonucleoprotein Genetic System in Aspergillus melleus.</title>
        <authorList>
            <person name="Yuan B."/>
            <person name="Grau M.F."/>
            <person name="Murata R.M."/>
            <person name="Torok T."/>
            <person name="Venkateswaran K."/>
            <person name="Stajich J.E."/>
            <person name="Wang C.C.C."/>
        </authorList>
    </citation>
    <scope>NUCLEOTIDE SEQUENCE [LARGE SCALE GENOMIC DNA]</scope>
    <source>
        <strain evidence="1 2">IMV 1140</strain>
    </source>
</reference>
<proteinExistence type="predicted"/>
<organism evidence="1 2">
    <name type="scientific">Aspergillus melleus</name>
    <dbReference type="NCBI Taxonomy" id="138277"/>
    <lineage>
        <taxon>Eukaryota</taxon>
        <taxon>Fungi</taxon>
        <taxon>Dikarya</taxon>
        <taxon>Ascomycota</taxon>
        <taxon>Pezizomycotina</taxon>
        <taxon>Eurotiomycetes</taxon>
        <taxon>Eurotiomycetidae</taxon>
        <taxon>Eurotiales</taxon>
        <taxon>Aspergillaceae</taxon>
        <taxon>Aspergillus</taxon>
        <taxon>Aspergillus subgen. Circumdati</taxon>
    </lineage>
</organism>
<comment type="caution">
    <text evidence="1">The sequence shown here is derived from an EMBL/GenBank/DDBJ whole genome shotgun (WGS) entry which is preliminary data.</text>
</comment>
<gene>
    <name evidence="1" type="ORF">N8T08_001318</name>
</gene>
<sequence length="183" mass="19514">MMFKSLPLMATLATALPYYLNATTNGTAGSTITRRDGGGGGVNIVNNLDSTVYAWSVSDRVSHMHTLSAGGGNYQESWQSNDNGGGISIKLSMSEDQSDVLQFEYTQSDDTIFWDMSCIDMGTDSSFTKNGFSVQPSQTSSDCPSVNCSAGDSECAEAYLQPKDDHATHGCPIDTSFQLSLGN</sequence>
<evidence type="ECO:0000313" key="2">
    <source>
        <dbReference type="Proteomes" id="UP001177260"/>
    </source>
</evidence>
<name>A0ACC3ANB4_9EURO</name>
<accession>A0ACC3ANB4</accession>
<protein>
    <submittedName>
        <fullName evidence="1">Uncharacterized protein</fullName>
    </submittedName>
</protein>
<keyword evidence="2" id="KW-1185">Reference proteome</keyword>